<keyword evidence="1" id="KW-0677">Repeat</keyword>
<dbReference type="InterPro" id="IPR050708">
    <property type="entry name" value="T6SS_VgrG/RHS"/>
</dbReference>
<dbReference type="OrthoDB" id="7620568at2"/>
<proteinExistence type="predicted"/>
<sequence>MHTCSVEGKSAGNPTVINSLTKTEVASDWISPKDDRFRIKRYYRSDDKIAGQHHLQSPIRWFGGIWAGEFNAFLATGFANNLGASSPDYVFNRGDGFSFLFDGLSGSVPLFPEKSYELSVDATGRPFVADGKGTKWTFEDTSDDKKALEQIEWSDGYSITFLRDAAGQVAQFEDNRGQVAQLTWVEVIYDPAVGAVPMVSKVEIDPEIGATGFTPSVELNYVYSAVTSDGTIAQLDTVHIADVAQSTSELQHEYDYVASTTHPLLTTIHDGRLRPNGTDFPYAEFTYQTTPAAPGFSEVGPKVVSTQHFGGAERHEFDQVSDLLTKVTGPLGKVADYNYVTPLLLASVNGQTIRIPLHKTLQTIDGLPTSNCLGTTLTPSFGTSSSGGTGLPLGQVERNGASTVMSRNAAGLVTQINEDATSASPRITTLTWDPVLRLPTQRQTDTLIEDFTYSAAGQLLTYIQTDNLAASPTFGTTREWDYTYSQNALGLSLLTTVDGPGLVANGVIDETSYTYDPNGNLDTVTDANGHVTDVLTRNKAGQPLHIAQPDGNEWTMTYDIEGRVLTSSFLPQGGTPQTQSYSYDEVGQVVSMTNPLGNTWVYAYDEARRLVSTTSPEGELASYTYDNMGNRTRTEHSNVSAGIAYFEDTQYDELGRLLKILGANGQITEFSHDVEDNLATITDPQNLVTTRGFDALNRLISEVDRNSGQVGLAHNVDDQMTSYSDQRGLVTSQIYNGFGDLIQEISPDKGTTTYTYNSRGLMASKTDARGIFVQYDYDNSGRPTKIDYPPGGKGDSFFYYDHPSKVETTGKPSLTVVDGRRILYTYAYYADGPIFGQRFKYPNKLAFSQYVKEDTAGNVSWIQYPSTRRVYYEYDDDNRITAIKQQAPGTNTITTIVDQITHLPNGPVASMQFADGFTRTFTYDQSYRLTDVVDTDGVTTLQDTDYGYSTRDNLTSTVDNLLLSQSETFTYEAREFLASAVGDYGTLDYSYDLVGNRISRMAAGVTDSYSYGATNNRLDSVSRASAAVRTFTHDAAGNVTYDDRSGTGYGYDYDAAGRMDTFSIFGVAQEEYQYDAVGQQVVRRLTQDGVEHHSFFGPGGQRISEYEVPIGTKTKTLLREYVWLGDIPVAVIENSQVYYVRADHIGKPIFATDSLGAKVWEATYLPFGGVHTSTGTPMNLRFPGQWFQSESGLHQNWMRDYDPTLGRYIQSDPLGLVDGSSVYGYAMQNPGRYADPSGEQSSPFGFPRKLPNSSGGAQCGDPCESFRERVRQAKAQKPKKCVPNDSVITLFYKTKQWGELCTARKERDAYCPPINGLPGDFSPEGETNRRVKDCSNWTNCNSLLRRKSFGLFGSLR</sequence>
<dbReference type="NCBIfam" id="TIGR03696">
    <property type="entry name" value="Rhs_assc_core"/>
    <property type="match status" value="1"/>
</dbReference>
<evidence type="ECO:0000313" key="5">
    <source>
        <dbReference type="Proteomes" id="UP000269157"/>
    </source>
</evidence>
<evidence type="ECO:0000256" key="1">
    <source>
        <dbReference type="ARBA" id="ARBA00022737"/>
    </source>
</evidence>
<evidence type="ECO:0000256" key="2">
    <source>
        <dbReference type="SAM" id="MobiDB-lite"/>
    </source>
</evidence>
<protein>
    <submittedName>
        <fullName evidence="4">RHS repeat-associated protein</fullName>
    </submittedName>
</protein>
<organism evidence="4 5">
    <name type="scientific">Litoreibacter meonggei</name>
    <dbReference type="NCBI Taxonomy" id="1049199"/>
    <lineage>
        <taxon>Bacteria</taxon>
        <taxon>Pseudomonadati</taxon>
        <taxon>Pseudomonadota</taxon>
        <taxon>Alphaproteobacteria</taxon>
        <taxon>Rhodobacterales</taxon>
        <taxon>Roseobacteraceae</taxon>
        <taxon>Litoreibacter</taxon>
    </lineage>
</organism>
<dbReference type="InterPro" id="IPR022385">
    <property type="entry name" value="Rhs_assc_core"/>
</dbReference>
<dbReference type="Pfam" id="PF05593">
    <property type="entry name" value="RHS_repeat"/>
    <property type="match status" value="1"/>
</dbReference>
<dbReference type="PANTHER" id="PTHR32305">
    <property type="match status" value="1"/>
</dbReference>
<dbReference type="InterPro" id="IPR031325">
    <property type="entry name" value="RHS_repeat"/>
</dbReference>
<evidence type="ECO:0000259" key="3">
    <source>
        <dbReference type="Pfam" id="PF25023"/>
    </source>
</evidence>
<comment type="caution">
    <text evidence="4">The sequence shown here is derived from an EMBL/GenBank/DDBJ whole genome shotgun (WGS) entry which is preliminary data.</text>
</comment>
<dbReference type="Pfam" id="PF25023">
    <property type="entry name" value="TEN_YD-shell"/>
    <property type="match status" value="2"/>
</dbReference>
<dbReference type="InterPro" id="IPR006530">
    <property type="entry name" value="YD"/>
</dbReference>
<dbReference type="Proteomes" id="UP000269157">
    <property type="component" value="Unassembled WGS sequence"/>
</dbReference>
<gene>
    <name evidence="4" type="ORF">BCF46_0942</name>
</gene>
<evidence type="ECO:0000313" key="4">
    <source>
        <dbReference type="EMBL" id="RLJ60737.1"/>
    </source>
</evidence>
<dbReference type="Gene3D" id="2.180.10.10">
    <property type="entry name" value="RHS repeat-associated core"/>
    <property type="match status" value="2"/>
</dbReference>
<dbReference type="InterPro" id="IPR056823">
    <property type="entry name" value="TEN-like_YD-shell"/>
</dbReference>
<dbReference type="EMBL" id="RCCE01000001">
    <property type="protein sequence ID" value="RLJ60737.1"/>
    <property type="molecule type" value="Genomic_DNA"/>
</dbReference>
<feature type="domain" description="Teneurin-like YD-shell" evidence="3">
    <location>
        <begin position="623"/>
        <end position="804"/>
    </location>
</feature>
<feature type="domain" description="Teneurin-like YD-shell" evidence="3">
    <location>
        <begin position="917"/>
        <end position="1212"/>
    </location>
</feature>
<dbReference type="PANTHER" id="PTHR32305:SF15">
    <property type="entry name" value="PROTEIN RHSA-RELATED"/>
    <property type="match status" value="1"/>
</dbReference>
<name>A0A497X619_9RHOB</name>
<feature type="region of interest" description="Disordered" evidence="2">
    <location>
        <begin position="1232"/>
        <end position="1258"/>
    </location>
</feature>
<keyword evidence="5" id="KW-1185">Reference proteome</keyword>
<accession>A0A497X619</accession>
<dbReference type="NCBIfam" id="TIGR01643">
    <property type="entry name" value="YD_repeat_2x"/>
    <property type="match status" value="3"/>
</dbReference>
<reference evidence="4 5" key="1">
    <citation type="submission" date="2018-10" db="EMBL/GenBank/DDBJ databases">
        <title>Genomic Encyclopedia of Archaeal and Bacterial Type Strains, Phase II (KMG-II): from individual species to whole genera.</title>
        <authorList>
            <person name="Goeker M."/>
        </authorList>
    </citation>
    <scope>NUCLEOTIDE SEQUENCE [LARGE SCALE GENOMIC DNA]</scope>
    <source>
        <strain evidence="4 5">DSM 29466</strain>
    </source>
</reference>